<dbReference type="AlphaFoldDB" id="A0A6A6IAE3"/>
<feature type="domain" description="RING-type" evidence="6">
    <location>
        <begin position="44"/>
        <end position="94"/>
    </location>
</feature>
<dbReference type="Gene3D" id="3.30.40.10">
    <property type="entry name" value="Zinc/RING finger domain, C3HC4 (zinc finger)"/>
    <property type="match status" value="1"/>
</dbReference>
<dbReference type="EMBL" id="ML987197">
    <property type="protein sequence ID" value="KAF2247028.1"/>
    <property type="molecule type" value="Genomic_DNA"/>
</dbReference>
<feature type="compositionally biased region" description="Low complexity" evidence="5">
    <location>
        <begin position="739"/>
        <end position="755"/>
    </location>
</feature>
<organism evidence="7 8">
    <name type="scientific">Trematosphaeria pertusa</name>
    <dbReference type="NCBI Taxonomy" id="390896"/>
    <lineage>
        <taxon>Eukaryota</taxon>
        <taxon>Fungi</taxon>
        <taxon>Dikarya</taxon>
        <taxon>Ascomycota</taxon>
        <taxon>Pezizomycotina</taxon>
        <taxon>Dothideomycetes</taxon>
        <taxon>Pleosporomycetidae</taxon>
        <taxon>Pleosporales</taxon>
        <taxon>Massarineae</taxon>
        <taxon>Trematosphaeriaceae</taxon>
        <taxon>Trematosphaeria</taxon>
    </lineage>
</organism>
<accession>A0A6A6IAE3</accession>
<dbReference type="PANTHER" id="PTHR45969">
    <property type="entry name" value="RING ZINC FINGER PROTEIN-RELATED"/>
    <property type="match status" value="1"/>
</dbReference>
<dbReference type="Pfam" id="PF13639">
    <property type="entry name" value="zf-RING_2"/>
    <property type="match status" value="1"/>
</dbReference>
<dbReference type="GO" id="GO:0016567">
    <property type="term" value="P:protein ubiquitination"/>
    <property type="evidence" value="ECO:0007669"/>
    <property type="project" value="TreeGrafter"/>
</dbReference>
<dbReference type="GO" id="GO:0008270">
    <property type="term" value="F:zinc ion binding"/>
    <property type="evidence" value="ECO:0007669"/>
    <property type="project" value="UniProtKB-KW"/>
</dbReference>
<feature type="region of interest" description="Disordered" evidence="5">
    <location>
        <begin position="736"/>
        <end position="822"/>
    </location>
</feature>
<dbReference type="InterPro" id="IPR013083">
    <property type="entry name" value="Znf_RING/FYVE/PHD"/>
</dbReference>
<dbReference type="GO" id="GO:0061630">
    <property type="term" value="F:ubiquitin protein ligase activity"/>
    <property type="evidence" value="ECO:0007669"/>
    <property type="project" value="TreeGrafter"/>
</dbReference>
<dbReference type="SMART" id="SM00184">
    <property type="entry name" value="RING"/>
    <property type="match status" value="1"/>
</dbReference>
<dbReference type="InterPro" id="IPR001841">
    <property type="entry name" value="Znf_RING"/>
</dbReference>
<dbReference type="GeneID" id="54575624"/>
<evidence type="ECO:0000256" key="4">
    <source>
        <dbReference type="PROSITE-ProRule" id="PRU00175"/>
    </source>
</evidence>
<feature type="compositionally biased region" description="Basic and acidic residues" evidence="5">
    <location>
        <begin position="793"/>
        <end position="822"/>
    </location>
</feature>
<keyword evidence="8" id="KW-1185">Reference proteome</keyword>
<sequence>MSVRRSYVLRFEDEKYADEMLRAVIQTGLRDLAPADPRPEDVDCSICLDELDLAIIGEERVVQIRSCSHAFHRSCLLSWLNSINTKHSSCPNCRVELFPTRHLELTQRGRMAQVPGDILGGRFHQLAGFRPQIREEPRTEIGLPLRTFFEDVPPLPRAPRPLRDDEYVERAVRTIAGTDPLPACLAPDPSTGAYVTIEHRRRLQLRTEIQALSRNVSDQELETLVNARWQMRTPFLRDLERLEAFRRTLGPIADQERQDPARSEDLGDLLQAYVDYGFLLVALTPAGSGPSSTGGSLFLNAAFSELAGEARLFSLFHAEDEQRHRRSAEQVACMFMSAQESVTREVERGMRDRRLAHFVGHGVFRQYVSEGGSYVQDRSPSARRHNPQLAPQGPLVGASGQQLQANYNRNIAEFTRWSAAHSSIALLSARSGTASSPGTSPPIQPSLSGVSRANQVEYDGNGGDTFNQSAEHRSGFIQSTMPGLHIGQTLRPIQAPLRSVPPQQQQTGNGRNGANSSWLSSEVDGRPAGENSGSAPANNWLESLLHGSVALSNISRGPDWPRRPIVSRSLSAARPAPSLDPPRNETPGDGVDDFPSLVRHDARTPLQNNGPSPSVVGPNQSSHASRVPDTPLQARVENPATPGGWDMRRSPYRSPMHEAMSLGVSHFDGMPRGHNADRLLDPEYVRFRRAQRNNSPYDSAGAIAAAGLYNNPARRDPPGTDGSPLVGRTAAAAHWGRISPTTTSSSHSYFPSSTSALHSGPLYRPSRPLRPEERTGTPGPNARGPGPNAESDPDSRDQSRWDHRSCAREGGRQMGERGSAHD</sequence>
<dbReference type="SMART" id="SM01197">
    <property type="entry name" value="FANCL_C"/>
    <property type="match status" value="1"/>
</dbReference>
<keyword evidence="2 4" id="KW-0863">Zinc-finger</keyword>
<feature type="region of interest" description="Disordered" evidence="5">
    <location>
        <begin position="499"/>
        <end position="535"/>
    </location>
</feature>
<feature type="compositionally biased region" description="Polar residues" evidence="5">
    <location>
        <begin position="605"/>
        <end position="624"/>
    </location>
</feature>
<proteinExistence type="predicted"/>
<evidence type="ECO:0000313" key="7">
    <source>
        <dbReference type="EMBL" id="KAF2247028.1"/>
    </source>
</evidence>
<evidence type="ECO:0000256" key="3">
    <source>
        <dbReference type="ARBA" id="ARBA00022833"/>
    </source>
</evidence>
<dbReference type="RefSeq" id="XP_033682032.1">
    <property type="nucleotide sequence ID" value="XM_033822294.1"/>
</dbReference>
<feature type="region of interest" description="Disordered" evidence="5">
    <location>
        <begin position="374"/>
        <end position="396"/>
    </location>
</feature>
<reference evidence="7" key="1">
    <citation type="journal article" date="2020" name="Stud. Mycol.">
        <title>101 Dothideomycetes genomes: a test case for predicting lifestyles and emergence of pathogens.</title>
        <authorList>
            <person name="Haridas S."/>
            <person name="Albert R."/>
            <person name="Binder M."/>
            <person name="Bloem J."/>
            <person name="Labutti K."/>
            <person name="Salamov A."/>
            <person name="Andreopoulos B."/>
            <person name="Baker S."/>
            <person name="Barry K."/>
            <person name="Bills G."/>
            <person name="Bluhm B."/>
            <person name="Cannon C."/>
            <person name="Castanera R."/>
            <person name="Culley D."/>
            <person name="Daum C."/>
            <person name="Ezra D."/>
            <person name="Gonzalez J."/>
            <person name="Henrissat B."/>
            <person name="Kuo A."/>
            <person name="Liang C."/>
            <person name="Lipzen A."/>
            <person name="Lutzoni F."/>
            <person name="Magnuson J."/>
            <person name="Mondo S."/>
            <person name="Nolan M."/>
            <person name="Ohm R."/>
            <person name="Pangilinan J."/>
            <person name="Park H.-J."/>
            <person name="Ramirez L."/>
            <person name="Alfaro M."/>
            <person name="Sun H."/>
            <person name="Tritt A."/>
            <person name="Yoshinaga Y."/>
            <person name="Zwiers L.-H."/>
            <person name="Turgeon B."/>
            <person name="Goodwin S."/>
            <person name="Spatafora J."/>
            <person name="Crous P."/>
            <person name="Grigoriev I."/>
        </authorList>
    </citation>
    <scope>NUCLEOTIDE SEQUENCE</scope>
    <source>
        <strain evidence="7">CBS 122368</strain>
    </source>
</reference>
<evidence type="ECO:0000256" key="2">
    <source>
        <dbReference type="ARBA" id="ARBA00022771"/>
    </source>
</evidence>
<dbReference type="OrthoDB" id="3801431at2759"/>
<evidence type="ECO:0000313" key="8">
    <source>
        <dbReference type="Proteomes" id="UP000800094"/>
    </source>
</evidence>
<name>A0A6A6IAE3_9PLEO</name>
<protein>
    <recommendedName>
        <fullName evidence="6">RING-type domain-containing protein</fullName>
    </recommendedName>
</protein>
<dbReference type="PROSITE" id="PS50089">
    <property type="entry name" value="ZF_RING_2"/>
    <property type="match status" value="1"/>
</dbReference>
<feature type="compositionally biased region" description="Low complexity" evidence="5">
    <location>
        <begin position="776"/>
        <end position="789"/>
    </location>
</feature>
<evidence type="ECO:0000259" key="6">
    <source>
        <dbReference type="PROSITE" id="PS50089"/>
    </source>
</evidence>
<dbReference type="PANTHER" id="PTHR45969:SF69">
    <property type="entry name" value="FINGER DOMAIN PROTEIN, PUTATIVE (AFU_ORTHOLOGUE AFUA_3G12190)-RELATED"/>
    <property type="match status" value="1"/>
</dbReference>
<feature type="region of interest" description="Disordered" evidence="5">
    <location>
        <begin position="569"/>
        <end position="647"/>
    </location>
</feature>
<evidence type="ECO:0000256" key="1">
    <source>
        <dbReference type="ARBA" id="ARBA00022723"/>
    </source>
</evidence>
<dbReference type="Proteomes" id="UP000800094">
    <property type="component" value="Unassembled WGS sequence"/>
</dbReference>
<keyword evidence="1" id="KW-0479">Metal-binding</keyword>
<feature type="compositionally biased region" description="Polar residues" evidence="5">
    <location>
        <begin position="501"/>
        <end position="520"/>
    </location>
</feature>
<evidence type="ECO:0000256" key="5">
    <source>
        <dbReference type="SAM" id="MobiDB-lite"/>
    </source>
</evidence>
<keyword evidence="3" id="KW-0862">Zinc</keyword>
<gene>
    <name evidence="7" type="ORF">BU26DRAFT_339874</name>
</gene>
<dbReference type="SUPFAM" id="SSF57850">
    <property type="entry name" value="RING/U-box"/>
    <property type="match status" value="1"/>
</dbReference>